<dbReference type="InParanoid" id="M1DN67"/>
<reference evidence="2" key="2">
    <citation type="submission" date="2015-06" db="UniProtKB">
        <authorList>
            <consortium name="EnsemblPlants"/>
        </authorList>
    </citation>
    <scope>IDENTIFICATION</scope>
    <source>
        <strain evidence="2">DM1-3 516 R44</strain>
    </source>
</reference>
<dbReference type="HOGENOM" id="CLU_028647_5_1_1"/>
<evidence type="ECO:0008006" key="4">
    <source>
        <dbReference type="Google" id="ProtNLM"/>
    </source>
</evidence>
<organism evidence="2 3">
    <name type="scientific">Solanum tuberosum</name>
    <name type="common">Potato</name>
    <dbReference type="NCBI Taxonomy" id="4113"/>
    <lineage>
        <taxon>Eukaryota</taxon>
        <taxon>Viridiplantae</taxon>
        <taxon>Streptophyta</taxon>
        <taxon>Embryophyta</taxon>
        <taxon>Tracheophyta</taxon>
        <taxon>Spermatophyta</taxon>
        <taxon>Magnoliopsida</taxon>
        <taxon>eudicotyledons</taxon>
        <taxon>Gunneridae</taxon>
        <taxon>Pentapetalae</taxon>
        <taxon>asterids</taxon>
        <taxon>lamiids</taxon>
        <taxon>Solanales</taxon>
        <taxon>Solanaceae</taxon>
        <taxon>Solanoideae</taxon>
        <taxon>Solaneae</taxon>
        <taxon>Solanum</taxon>
    </lineage>
</organism>
<feature type="region of interest" description="Disordered" evidence="1">
    <location>
        <begin position="92"/>
        <end position="134"/>
    </location>
</feature>
<accession>M1DN67</accession>
<sequence length="134" mass="14711">MVATLVVGFGMDFACMIIAEIHENDLKVTTTYPFPIFQLCRDSRVSVWHCDNLIWATKTLNIGMIRDEVNMVVPHREPQVEVPPLGADLVADVEQMQGDEPAPPTPSDDSPVANQSPRSSRITYSSGSIAMPLA</sequence>
<dbReference type="EnsemblPlants" id="PGSC0003DMT400091686">
    <property type="protein sequence ID" value="PGSC0003DMT400091686"/>
    <property type="gene ID" value="PGSC0003DMG400041257"/>
</dbReference>
<evidence type="ECO:0000313" key="3">
    <source>
        <dbReference type="Proteomes" id="UP000011115"/>
    </source>
</evidence>
<evidence type="ECO:0000256" key="1">
    <source>
        <dbReference type="SAM" id="MobiDB-lite"/>
    </source>
</evidence>
<dbReference type="PaxDb" id="4113-PGSC0003DMT400091686"/>
<protein>
    <recommendedName>
        <fullName evidence="4">Integrase core domain containing protein</fullName>
    </recommendedName>
</protein>
<name>M1DN67_SOLTU</name>
<keyword evidence="3" id="KW-1185">Reference proteome</keyword>
<feature type="compositionally biased region" description="Polar residues" evidence="1">
    <location>
        <begin position="112"/>
        <end position="128"/>
    </location>
</feature>
<evidence type="ECO:0000313" key="2">
    <source>
        <dbReference type="EnsemblPlants" id="PGSC0003DMT400091686"/>
    </source>
</evidence>
<dbReference type="Proteomes" id="UP000011115">
    <property type="component" value="Unassembled WGS sequence"/>
</dbReference>
<proteinExistence type="predicted"/>
<dbReference type="Gramene" id="PGSC0003DMT400091686">
    <property type="protein sequence ID" value="PGSC0003DMT400091686"/>
    <property type="gene ID" value="PGSC0003DMG400041257"/>
</dbReference>
<reference evidence="3" key="1">
    <citation type="journal article" date="2011" name="Nature">
        <title>Genome sequence and analysis of the tuber crop potato.</title>
        <authorList>
            <consortium name="The Potato Genome Sequencing Consortium"/>
        </authorList>
    </citation>
    <scope>NUCLEOTIDE SEQUENCE [LARGE SCALE GENOMIC DNA]</scope>
    <source>
        <strain evidence="3">cv. DM1-3 516 R44</strain>
    </source>
</reference>
<dbReference type="AlphaFoldDB" id="M1DN67"/>